<dbReference type="GO" id="GO:0003677">
    <property type="term" value="F:DNA binding"/>
    <property type="evidence" value="ECO:0007669"/>
    <property type="project" value="UniProtKB-KW"/>
</dbReference>
<dbReference type="Proteomes" id="UP000002358">
    <property type="component" value="Unassembled WGS sequence"/>
</dbReference>
<evidence type="ECO:0000256" key="7">
    <source>
        <dbReference type="ARBA" id="ARBA00023125"/>
    </source>
</evidence>
<organism evidence="10 11">
    <name type="scientific">Nasonia vitripennis</name>
    <name type="common">Parasitic wasp</name>
    <dbReference type="NCBI Taxonomy" id="7425"/>
    <lineage>
        <taxon>Eukaryota</taxon>
        <taxon>Metazoa</taxon>
        <taxon>Ecdysozoa</taxon>
        <taxon>Arthropoda</taxon>
        <taxon>Hexapoda</taxon>
        <taxon>Insecta</taxon>
        <taxon>Pterygota</taxon>
        <taxon>Neoptera</taxon>
        <taxon>Endopterygota</taxon>
        <taxon>Hymenoptera</taxon>
        <taxon>Apocrita</taxon>
        <taxon>Proctotrupomorpha</taxon>
        <taxon>Chalcidoidea</taxon>
        <taxon>Pteromalidae</taxon>
        <taxon>Pteromalinae</taxon>
        <taxon>Nasonia</taxon>
    </lineage>
</organism>
<evidence type="ECO:0000256" key="3">
    <source>
        <dbReference type="ARBA" id="ARBA00022679"/>
    </source>
</evidence>
<dbReference type="InterPro" id="IPR043502">
    <property type="entry name" value="DNA/RNA_pol_sf"/>
</dbReference>
<dbReference type="OrthoDB" id="414982at2759"/>
<feature type="domain" description="DNA-directed DNA polymerase family B mitochondria/virus" evidence="9">
    <location>
        <begin position="36"/>
        <end position="329"/>
    </location>
</feature>
<dbReference type="GO" id="GO:0006260">
    <property type="term" value="P:DNA replication"/>
    <property type="evidence" value="ECO:0007669"/>
    <property type="project" value="UniProtKB-KW"/>
</dbReference>
<evidence type="ECO:0000313" key="10">
    <source>
        <dbReference type="EnsemblMetazoa" id="XP_031789254"/>
    </source>
</evidence>
<keyword evidence="11" id="KW-1185">Reference proteome</keyword>
<reference evidence="10" key="1">
    <citation type="submission" date="2021-01" db="UniProtKB">
        <authorList>
            <consortium name="EnsemblMetazoa"/>
        </authorList>
    </citation>
    <scope>IDENTIFICATION</scope>
</reference>
<evidence type="ECO:0000256" key="1">
    <source>
        <dbReference type="ARBA" id="ARBA00005755"/>
    </source>
</evidence>
<keyword evidence="6" id="KW-0239">DNA-directed DNA polymerase</keyword>
<dbReference type="InParanoid" id="A0A7M7QN59"/>
<dbReference type="PANTHER" id="PTHR31511">
    <property type="entry name" value="PROTEIN CBG23764"/>
    <property type="match status" value="1"/>
</dbReference>
<dbReference type="SUPFAM" id="SSF56672">
    <property type="entry name" value="DNA/RNA polymerases"/>
    <property type="match status" value="1"/>
</dbReference>
<dbReference type="GO" id="GO:0003887">
    <property type="term" value="F:DNA-directed DNA polymerase activity"/>
    <property type="evidence" value="ECO:0007669"/>
    <property type="project" value="UniProtKB-KW"/>
</dbReference>
<evidence type="ECO:0000259" key="9">
    <source>
        <dbReference type="Pfam" id="PF03175"/>
    </source>
</evidence>
<evidence type="ECO:0000256" key="5">
    <source>
        <dbReference type="ARBA" id="ARBA00022705"/>
    </source>
</evidence>
<evidence type="ECO:0000256" key="8">
    <source>
        <dbReference type="ARBA" id="ARBA00049244"/>
    </source>
</evidence>
<dbReference type="AlphaFoldDB" id="A0A7M7QN59"/>
<accession>A0A7M7QN59</accession>
<comment type="similarity">
    <text evidence="1">Belongs to the DNA polymerase type-B family.</text>
</comment>
<keyword evidence="7" id="KW-0238">DNA-binding</keyword>
<dbReference type="Gene3D" id="3.90.1600.10">
    <property type="entry name" value="Palm domain of DNA polymerase"/>
    <property type="match status" value="1"/>
</dbReference>
<evidence type="ECO:0000256" key="4">
    <source>
        <dbReference type="ARBA" id="ARBA00022695"/>
    </source>
</evidence>
<evidence type="ECO:0000256" key="6">
    <source>
        <dbReference type="ARBA" id="ARBA00022932"/>
    </source>
</evidence>
<name>A0A7M7QN59_NASVI</name>
<dbReference type="InterPro" id="IPR004868">
    <property type="entry name" value="DNA-dir_DNA_pol_B_mt/vir"/>
</dbReference>
<evidence type="ECO:0000313" key="11">
    <source>
        <dbReference type="Proteomes" id="UP000002358"/>
    </source>
</evidence>
<dbReference type="Pfam" id="PF03175">
    <property type="entry name" value="DNA_pol_B_2"/>
    <property type="match status" value="1"/>
</dbReference>
<comment type="catalytic activity">
    <reaction evidence="8">
        <text>DNA(n) + a 2'-deoxyribonucleoside 5'-triphosphate = DNA(n+1) + diphosphate</text>
        <dbReference type="Rhea" id="RHEA:22508"/>
        <dbReference type="Rhea" id="RHEA-COMP:17339"/>
        <dbReference type="Rhea" id="RHEA-COMP:17340"/>
        <dbReference type="ChEBI" id="CHEBI:33019"/>
        <dbReference type="ChEBI" id="CHEBI:61560"/>
        <dbReference type="ChEBI" id="CHEBI:173112"/>
        <dbReference type="EC" id="2.7.7.7"/>
    </reaction>
</comment>
<keyword evidence="5" id="KW-0235">DNA replication</keyword>
<dbReference type="KEGG" id="nvi:116418324"/>
<dbReference type="GO" id="GO:0000166">
    <property type="term" value="F:nucleotide binding"/>
    <property type="evidence" value="ECO:0007669"/>
    <property type="project" value="InterPro"/>
</dbReference>
<dbReference type="GeneID" id="116418324"/>
<proteinExistence type="inferred from homology"/>
<dbReference type="PANTHER" id="PTHR31511:SF12">
    <property type="entry name" value="RHO TERMINATION FACTOR N-TERMINAL DOMAIN-CONTAINING PROTEIN"/>
    <property type="match status" value="1"/>
</dbReference>
<evidence type="ECO:0000256" key="2">
    <source>
        <dbReference type="ARBA" id="ARBA00012417"/>
    </source>
</evidence>
<dbReference type="RefSeq" id="XP_031789254.1">
    <property type="nucleotide sequence ID" value="XM_031933394.1"/>
</dbReference>
<sequence length="675" mass="79201">MASSLEKLASYLEKLSIAEEEFQLDYITDQTELLKRKGVFPYDYISCFDKLKETELPTKEELYNKLNDSHISDDDYEHAKAVWQAFDIQTLGEYSDLYLKTDVLLLADVFENFRDNCLEAYGLDPAHYYTTPGLTWAMLKWCESNRYTKTNNRHMGETYNKTEESKYLVYYDVNNLYGWTMRECMPYGGFKWVNVAVETSDFFQVPDDHPVGYILEVDLEYPEALHDAHKDLPLCPERMPAPGTRQEKLMTTLYDKERYVIHYRSLKQALKHGLRLKKIHRVLKFDQRAWLRSYIDLNSEKRKKAKNDFEKLLYKLFNNAIYGKTMENERKRIDVKLVTKWGGRYGTEALVAKPNFHSCSIFEENLVAVELARTEITVRKPLYIGLCVLDLSKSLVYDFHYEYMRDRVGDRCKLLYTDTDSLVYELTDINMYEVMRQDIDHFDTSDYPETNQFGIPRANKKVVGLMKDECCGRVMTEFVGLRSKMYSVKIEGQDVIKKAKGVKAAVVRTTITFDDYVECLRQNTRQTRQQCNIRSRLHVVRSEKESKIALSPHDNKRYLVPGETDTLPWGHYAISEKMDITKLNQIAHGGFLPTKKFSECAKNQQLLVTALRKVSTKYDKRVVAELNNEFQMFLPSRVSDALNRNEDFFESLQESIQHYKLFVKYTDHNNIEFSD</sequence>
<keyword evidence="4" id="KW-0548">Nucleotidyltransferase</keyword>
<dbReference type="InterPro" id="IPR023211">
    <property type="entry name" value="DNA_pol_palm_dom_sf"/>
</dbReference>
<dbReference type="EnsemblMetazoa" id="XM_031933394">
    <property type="protein sequence ID" value="XP_031789254"/>
    <property type="gene ID" value="LOC116418324"/>
</dbReference>
<protein>
    <recommendedName>
        <fullName evidence="2">DNA-directed DNA polymerase</fullName>
        <ecNumber evidence="2">2.7.7.7</ecNumber>
    </recommendedName>
</protein>
<keyword evidence="3" id="KW-0808">Transferase</keyword>
<dbReference type="EC" id="2.7.7.7" evidence="2"/>